<evidence type="ECO:0000313" key="2">
    <source>
        <dbReference type="Proteomes" id="UP000324133"/>
    </source>
</evidence>
<accession>A0A5B6TKS4</accession>
<dbReference type="AlphaFoldDB" id="A0A5B6TKS4"/>
<protein>
    <submittedName>
        <fullName evidence="1">DUF2255 family protein</fullName>
    </submittedName>
</protein>
<dbReference type="Proteomes" id="UP000324133">
    <property type="component" value="Unassembled WGS sequence"/>
</dbReference>
<evidence type="ECO:0000313" key="1">
    <source>
        <dbReference type="EMBL" id="KAA3440893.1"/>
    </source>
</evidence>
<name>A0A5B6TKS4_9BACT</name>
<dbReference type="Pfam" id="PF10012">
    <property type="entry name" value="DUF2255"/>
    <property type="match status" value="1"/>
</dbReference>
<comment type="caution">
    <text evidence="1">The sequence shown here is derived from an EMBL/GenBank/DDBJ whole genome shotgun (WGS) entry which is preliminary data.</text>
</comment>
<reference evidence="1 2" key="1">
    <citation type="submission" date="2019-07" db="EMBL/GenBank/DDBJ databases">
        <title>Rufibacter sp. nov., isolated from lake sediment.</title>
        <authorList>
            <person name="Qu J.-H."/>
        </authorList>
    </citation>
    <scope>NUCLEOTIDE SEQUENCE [LARGE SCALE GENOMIC DNA]</scope>
    <source>
        <strain evidence="1 2">NBS58-1</strain>
    </source>
</reference>
<sequence>MVEVGGKVFARSWSKSNRSWFTAFTEQGVGQLKFGDRTIPVTAKPLTDAQMNLSIDEAYRKKYTQAHNLVYVDGITQPEYHAYTMEFFYEE</sequence>
<proteinExistence type="predicted"/>
<organism evidence="1 2">
    <name type="scientific">Rufibacter hautae</name>
    <dbReference type="NCBI Taxonomy" id="2595005"/>
    <lineage>
        <taxon>Bacteria</taxon>
        <taxon>Pseudomonadati</taxon>
        <taxon>Bacteroidota</taxon>
        <taxon>Cytophagia</taxon>
        <taxon>Cytophagales</taxon>
        <taxon>Hymenobacteraceae</taxon>
        <taxon>Rufibacter</taxon>
    </lineage>
</organism>
<keyword evidence="2" id="KW-1185">Reference proteome</keyword>
<dbReference type="InterPro" id="IPR016888">
    <property type="entry name" value="UCP028498"/>
</dbReference>
<dbReference type="OrthoDB" id="980661at2"/>
<dbReference type="EMBL" id="VKKY01000001">
    <property type="protein sequence ID" value="KAA3440893.1"/>
    <property type="molecule type" value="Genomic_DNA"/>
</dbReference>
<gene>
    <name evidence="1" type="ORF">FOA19_07305</name>
</gene>